<keyword evidence="8" id="KW-0812">Transmembrane</keyword>
<reference evidence="10" key="1">
    <citation type="submission" date="2009-12" db="EMBL/GenBank/DDBJ databases">
        <title>The Genome Sequence of Anolis carolinensis (Green Anole Lizard).</title>
        <authorList>
            <consortium name="The Genome Sequencing Platform"/>
            <person name="Di Palma F."/>
            <person name="Alfoldi J."/>
            <person name="Heiman D."/>
            <person name="Young S."/>
            <person name="Grabherr M."/>
            <person name="Johnson J."/>
            <person name="Lander E.S."/>
            <person name="Lindblad-Toh K."/>
        </authorList>
    </citation>
    <scope>NUCLEOTIDE SEQUENCE [LARGE SCALE GENOMIC DNA]</scope>
    <source>
        <strain evidence="10">JBL SC #1</strain>
    </source>
</reference>
<evidence type="ECO:0000256" key="8">
    <source>
        <dbReference type="SAM" id="Phobius"/>
    </source>
</evidence>
<evidence type="ECO:0000256" key="7">
    <source>
        <dbReference type="RuleBase" id="RU000363"/>
    </source>
</evidence>
<dbReference type="InParanoid" id="H9G5C9"/>
<dbReference type="PRINTS" id="PR00080">
    <property type="entry name" value="SDRFAMILY"/>
</dbReference>
<dbReference type="CDD" id="cd05332">
    <property type="entry name" value="11beta-HSD1_like_SDR_c"/>
    <property type="match status" value="1"/>
</dbReference>
<dbReference type="Proteomes" id="UP000001646">
    <property type="component" value="Unplaced"/>
</dbReference>
<feature type="domain" description="Ketoreductase" evidence="9">
    <location>
        <begin position="93"/>
        <end position="283"/>
    </location>
</feature>
<dbReference type="Bgee" id="ENSACAG00000001620">
    <property type="expression patterns" value="Expressed in kidney and 12 other cell types or tissues"/>
</dbReference>
<dbReference type="GeneTree" id="ENSGT00940000158171"/>
<sequence>MPRRSPPPIGQCPASPASMLDRRVFIGGGGRRASRGASGFGMVTVIARRSSHKARLMGLPSAAVLPLLFGSLGLYGVFWLLRRMRAKAYLKDAVVVITGATSGLGKECAKTFHAAGSKLVLCGRNGERLRDLLRELSATADPTKNPHQHHTVVFDLSDIKAVVSAAEEILKCVDHVDILINNAGISYRGSIAETVIEVDRKVMETNYFGPIALTKALLPSMIRRRKGHVVAISSVQGKFGLPFRSAYAASKHAFQAFFDCLRAEVEQYGVVVTVVSPGYIQTNLSLNAITADGSQYGVMDKATARGKAAAEVAQVVLDAVGEKRKEVVVAGFLPSLVVYLRTLCPRLFFAIMASRAQKERKAKAS</sequence>
<evidence type="ECO:0000256" key="6">
    <source>
        <dbReference type="ARBA" id="ARBA00043014"/>
    </source>
</evidence>
<dbReference type="HOGENOM" id="CLU_010194_2_1_1"/>
<dbReference type="GO" id="GO:0016616">
    <property type="term" value="F:oxidoreductase activity, acting on the CH-OH group of donors, NAD or NADP as acceptor"/>
    <property type="evidence" value="ECO:0007669"/>
    <property type="project" value="UniProtKB-ARBA"/>
</dbReference>
<feature type="transmembrane region" description="Helical" evidence="8">
    <location>
        <begin position="59"/>
        <end position="81"/>
    </location>
</feature>
<evidence type="ECO:0000256" key="4">
    <source>
        <dbReference type="ARBA" id="ARBA00023027"/>
    </source>
</evidence>
<dbReference type="InterPro" id="IPR057326">
    <property type="entry name" value="KR_dom"/>
</dbReference>
<dbReference type="FunCoup" id="H9G5C9">
    <property type="interactions" value="31"/>
</dbReference>
<dbReference type="SMART" id="SM00822">
    <property type="entry name" value="PKS_KR"/>
    <property type="match status" value="1"/>
</dbReference>
<dbReference type="PANTHER" id="PTHR44196">
    <property type="entry name" value="DEHYDROGENASE/REDUCTASE SDR FAMILY MEMBER 7B"/>
    <property type="match status" value="1"/>
</dbReference>
<dbReference type="AlphaFoldDB" id="H9G5C9"/>
<protein>
    <recommendedName>
        <fullName evidence="5">Dehydrogenase/reductase SDR family member 7B</fullName>
    </recommendedName>
    <alternativeName>
        <fullName evidence="6">Short-chain dehydrogenase/reductase family 32C member 1</fullName>
    </alternativeName>
</protein>
<evidence type="ECO:0000259" key="9">
    <source>
        <dbReference type="SMART" id="SM00822"/>
    </source>
</evidence>
<gene>
    <name evidence="10" type="primary">DHRS7B</name>
</gene>
<evidence type="ECO:0000256" key="1">
    <source>
        <dbReference type="ARBA" id="ARBA00006484"/>
    </source>
</evidence>
<dbReference type="GeneID" id="100561191"/>
<dbReference type="Ensembl" id="ENSACAT00000001590.4">
    <property type="protein sequence ID" value="ENSACAP00000001553.3"/>
    <property type="gene ID" value="ENSACAG00000001620.4"/>
</dbReference>
<dbReference type="GO" id="GO:0016020">
    <property type="term" value="C:membrane"/>
    <property type="evidence" value="ECO:0000318"/>
    <property type="project" value="GO_Central"/>
</dbReference>
<keyword evidence="8" id="KW-0472">Membrane</keyword>
<dbReference type="GO" id="GO:0005737">
    <property type="term" value="C:cytoplasm"/>
    <property type="evidence" value="ECO:0007669"/>
    <property type="project" value="UniProtKB-ARBA"/>
</dbReference>
<evidence type="ECO:0000313" key="10">
    <source>
        <dbReference type="Ensembl" id="ENSACAP00000001553.3"/>
    </source>
</evidence>
<dbReference type="SUPFAM" id="SSF51735">
    <property type="entry name" value="NAD(P)-binding Rossmann-fold domains"/>
    <property type="match status" value="1"/>
</dbReference>
<dbReference type="PANTHER" id="PTHR44196:SF1">
    <property type="entry name" value="DEHYDROGENASE_REDUCTASE SDR FAMILY MEMBER 7B"/>
    <property type="match status" value="1"/>
</dbReference>
<dbReference type="PRINTS" id="PR00081">
    <property type="entry name" value="GDHRDH"/>
</dbReference>
<evidence type="ECO:0000256" key="3">
    <source>
        <dbReference type="ARBA" id="ARBA00023002"/>
    </source>
</evidence>
<keyword evidence="3" id="KW-0560">Oxidoreductase</keyword>
<reference evidence="10" key="3">
    <citation type="submission" date="2025-09" db="UniProtKB">
        <authorList>
            <consortium name="Ensembl"/>
        </authorList>
    </citation>
    <scope>IDENTIFICATION</scope>
</reference>
<keyword evidence="11" id="KW-1185">Reference proteome</keyword>
<dbReference type="InterPro" id="IPR036291">
    <property type="entry name" value="NAD(P)-bd_dom_sf"/>
</dbReference>
<dbReference type="RefSeq" id="XP_003226576.3">
    <property type="nucleotide sequence ID" value="XM_003226528.4"/>
</dbReference>
<evidence type="ECO:0000313" key="11">
    <source>
        <dbReference type="Proteomes" id="UP000001646"/>
    </source>
</evidence>
<evidence type="ECO:0000256" key="2">
    <source>
        <dbReference type="ARBA" id="ARBA00022857"/>
    </source>
</evidence>
<dbReference type="InterPro" id="IPR002347">
    <property type="entry name" value="SDR_fam"/>
</dbReference>
<dbReference type="eggNOG" id="KOG1205">
    <property type="taxonomic scope" value="Eukaryota"/>
</dbReference>
<comment type="similarity">
    <text evidence="1 7">Belongs to the short-chain dehydrogenases/reductases (SDR) family.</text>
</comment>
<organism evidence="10 11">
    <name type="scientific">Anolis carolinensis</name>
    <name type="common">Green anole</name>
    <name type="synonym">American chameleon</name>
    <dbReference type="NCBI Taxonomy" id="28377"/>
    <lineage>
        <taxon>Eukaryota</taxon>
        <taxon>Metazoa</taxon>
        <taxon>Chordata</taxon>
        <taxon>Craniata</taxon>
        <taxon>Vertebrata</taxon>
        <taxon>Euteleostomi</taxon>
        <taxon>Lepidosauria</taxon>
        <taxon>Squamata</taxon>
        <taxon>Bifurcata</taxon>
        <taxon>Unidentata</taxon>
        <taxon>Episquamata</taxon>
        <taxon>Toxicofera</taxon>
        <taxon>Iguania</taxon>
        <taxon>Dactyloidae</taxon>
        <taxon>Anolis</taxon>
    </lineage>
</organism>
<proteinExistence type="inferred from homology"/>
<dbReference type="Pfam" id="PF00106">
    <property type="entry name" value="adh_short"/>
    <property type="match status" value="1"/>
</dbReference>
<dbReference type="Gene3D" id="3.40.50.720">
    <property type="entry name" value="NAD(P)-binding Rossmann-like Domain"/>
    <property type="match status" value="1"/>
</dbReference>
<name>H9G5C9_ANOCA</name>
<dbReference type="STRING" id="28377.ENSACAP00000001553"/>
<accession>H9G5C9</accession>
<dbReference type="NCBIfam" id="NF004825">
    <property type="entry name" value="PRK06181.1"/>
    <property type="match status" value="1"/>
</dbReference>
<dbReference type="FunFam" id="3.40.50.720:FF:000122">
    <property type="entry name" value="Dehydrogenase/reductase SDR family member 7B"/>
    <property type="match status" value="1"/>
</dbReference>
<keyword evidence="4" id="KW-0520">NAD</keyword>
<evidence type="ECO:0000256" key="5">
    <source>
        <dbReference type="ARBA" id="ARBA00040419"/>
    </source>
</evidence>
<keyword evidence="2" id="KW-0521">NADP</keyword>
<keyword evidence="8" id="KW-1133">Transmembrane helix</keyword>
<reference evidence="10" key="2">
    <citation type="submission" date="2025-08" db="UniProtKB">
        <authorList>
            <consortium name="Ensembl"/>
        </authorList>
    </citation>
    <scope>IDENTIFICATION</scope>
</reference>